<evidence type="ECO:0000256" key="3">
    <source>
        <dbReference type="ARBA" id="ARBA00023274"/>
    </source>
</evidence>
<dbReference type="RefSeq" id="WP_096600568.1">
    <property type="nucleotide sequence ID" value="NZ_OBEN01000001.1"/>
</dbReference>
<protein>
    <recommendedName>
        <fullName evidence="4 5">Large ribosomal subunit protein bL28</fullName>
    </recommendedName>
</protein>
<dbReference type="EMBL" id="OBEN01000001">
    <property type="protein sequence ID" value="SNZ12063.1"/>
    <property type="molecule type" value="Genomic_DNA"/>
</dbReference>
<dbReference type="InterPro" id="IPR026569">
    <property type="entry name" value="Ribosomal_bL28"/>
</dbReference>
<dbReference type="Pfam" id="PF00830">
    <property type="entry name" value="Ribosomal_L28"/>
    <property type="match status" value="1"/>
</dbReference>
<keyword evidence="7" id="KW-1185">Reference proteome</keyword>
<dbReference type="NCBIfam" id="TIGR00009">
    <property type="entry name" value="L28"/>
    <property type="match status" value="1"/>
</dbReference>
<dbReference type="Proteomes" id="UP000218627">
    <property type="component" value="Unassembled WGS sequence"/>
</dbReference>
<reference evidence="7" key="1">
    <citation type="submission" date="2017-09" db="EMBL/GenBank/DDBJ databases">
        <authorList>
            <person name="Varghese N."/>
            <person name="Submissions S."/>
        </authorList>
    </citation>
    <scope>NUCLEOTIDE SEQUENCE [LARGE SCALE GENOMIC DNA]</scope>
    <source>
        <strain evidence="7">DSM 2913</strain>
    </source>
</reference>
<dbReference type="PANTHER" id="PTHR39080:SF1">
    <property type="entry name" value="LARGE RIBOSOMAL SUBUNIT PROTEIN BL28A"/>
    <property type="match status" value="1"/>
</dbReference>
<organism evidence="6 7">
    <name type="scientific">Hydrogenobacter hydrogenophilus</name>
    <dbReference type="NCBI Taxonomy" id="35835"/>
    <lineage>
        <taxon>Bacteria</taxon>
        <taxon>Pseudomonadati</taxon>
        <taxon>Aquificota</taxon>
        <taxon>Aquificia</taxon>
        <taxon>Aquificales</taxon>
        <taxon>Aquificaceae</taxon>
        <taxon>Hydrogenobacter</taxon>
    </lineage>
</organism>
<evidence type="ECO:0000256" key="2">
    <source>
        <dbReference type="ARBA" id="ARBA00022980"/>
    </source>
</evidence>
<dbReference type="InterPro" id="IPR037147">
    <property type="entry name" value="Ribosomal_bL28_sf"/>
</dbReference>
<dbReference type="GO" id="GO:0003735">
    <property type="term" value="F:structural constituent of ribosome"/>
    <property type="evidence" value="ECO:0007669"/>
    <property type="project" value="InterPro"/>
</dbReference>
<evidence type="ECO:0000256" key="1">
    <source>
        <dbReference type="ARBA" id="ARBA00008760"/>
    </source>
</evidence>
<evidence type="ECO:0000313" key="7">
    <source>
        <dbReference type="Proteomes" id="UP000218627"/>
    </source>
</evidence>
<accession>A0A285NSZ7</accession>
<dbReference type="InterPro" id="IPR001383">
    <property type="entry name" value="Ribosomal_bL28_bact-type"/>
</dbReference>
<sequence length="66" mass="7333">MARCYVCGKTTKFGKSVTFSAEQNSRTFKANLHKMRILLSDGSVKRVYVCTKCLKAGKVIKAVKTT</sequence>
<evidence type="ECO:0000256" key="5">
    <source>
        <dbReference type="HAMAP-Rule" id="MF_00373"/>
    </source>
</evidence>
<keyword evidence="3 5" id="KW-0687">Ribonucleoprotein</keyword>
<dbReference type="OrthoDB" id="9805609at2"/>
<dbReference type="GO" id="GO:1990904">
    <property type="term" value="C:ribonucleoprotein complex"/>
    <property type="evidence" value="ECO:0007669"/>
    <property type="project" value="UniProtKB-KW"/>
</dbReference>
<dbReference type="InterPro" id="IPR050096">
    <property type="entry name" value="Bacterial_rp_bL28"/>
</dbReference>
<dbReference type="InterPro" id="IPR034704">
    <property type="entry name" value="Ribosomal_bL28/bL31-like_sf"/>
</dbReference>
<evidence type="ECO:0000313" key="6">
    <source>
        <dbReference type="EMBL" id="SNZ12063.1"/>
    </source>
</evidence>
<comment type="similarity">
    <text evidence="1 5">Belongs to the bacterial ribosomal protein bL28 family.</text>
</comment>
<dbReference type="HAMAP" id="MF_00373">
    <property type="entry name" value="Ribosomal_bL28"/>
    <property type="match status" value="1"/>
</dbReference>
<dbReference type="AlphaFoldDB" id="A0A285NSZ7"/>
<name>A0A285NSZ7_9AQUI</name>
<evidence type="ECO:0000256" key="4">
    <source>
        <dbReference type="ARBA" id="ARBA00035174"/>
    </source>
</evidence>
<keyword evidence="2 5" id="KW-0689">Ribosomal protein</keyword>
<dbReference type="GO" id="GO:0005840">
    <property type="term" value="C:ribosome"/>
    <property type="evidence" value="ECO:0007669"/>
    <property type="project" value="UniProtKB-KW"/>
</dbReference>
<dbReference type="Gene3D" id="2.30.170.40">
    <property type="entry name" value="Ribosomal protein L28/L24"/>
    <property type="match status" value="1"/>
</dbReference>
<dbReference type="SUPFAM" id="SSF143800">
    <property type="entry name" value="L28p-like"/>
    <property type="match status" value="1"/>
</dbReference>
<dbReference type="PANTHER" id="PTHR39080">
    <property type="entry name" value="50S RIBOSOMAL PROTEIN L28"/>
    <property type="match status" value="1"/>
</dbReference>
<dbReference type="GO" id="GO:0006412">
    <property type="term" value="P:translation"/>
    <property type="evidence" value="ECO:0007669"/>
    <property type="project" value="UniProtKB-UniRule"/>
</dbReference>
<gene>
    <name evidence="5" type="primary">rpmB</name>
    <name evidence="6" type="ORF">SAMN06265353_0411</name>
</gene>
<proteinExistence type="inferred from homology"/>